<name>A0A084FVD7_PSEDA</name>
<dbReference type="FunFam" id="1.10.238.10:FF:000178">
    <property type="entry name" value="Calmodulin-2 A"/>
    <property type="match status" value="1"/>
</dbReference>
<sequence>MPPKRRSGPSTDPIPPKPRQSRLAKEHNVTAQEESEIKEAFSLFAEPMEGEREGVIPTSDVRSAMIALGIPPKDGPELSEFISILDPDSEGYATYEPFFAICALKFHARDHDSDAHARELDEAYRLFTHGSSSSSGPITVAHLRRVAALLKEDVGEDLLRDMILEANGGEGVAAGVRKEEFDEVMRRAGVWR</sequence>
<evidence type="ECO:0000256" key="4">
    <source>
        <dbReference type="SAM" id="MobiDB-lite"/>
    </source>
</evidence>
<keyword evidence="2" id="KW-0677">Repeat</keyword>
<keyword evidence="3" id="KW-0106">Calcium</keyword>
<dbReference type="AlphaFoldDB" id="A0A084FVD7"/>
<dbReference type="OMA" id="FHDVMTR"/>
<evidence type="ECO:0000256" key="1">
    <source>
        <dbReference type="ARBA" id="ARBA00020786"/>
    </source>
</evidence>
<organism evidence="5 6">
    <name type="scientific">Pseudallescheria apiosperma</name>
    <name type="common">Scedosporium apiospermum</name>
    <dbReference type="NCBI Taxonomy" id="563466"/>
    <lineage>
        <taxon>Eukaryota</taxon>
        <taxon>Fungi</taxon>
        <taxon>Dikarya</taxon>
        <taxon>Ascomycota</taxon>
        <taxon>Pezizomycotina</taxon>
        <taxon>Sordariomycetes</taxon>
        <taxon>Hypocreomycetidae</taxon>
        <taxon>Microascales</taxon>
        <taxon>Microascaceae</taxon>
        <taxon>Scedosporium</taxon>
    </lineage>
</organism>
<dbReference type="VEuPathDB" id="FungiDB:SAPIO_CDS10429"/>
<dbReference type="HOGENOM" id="CLU_061288_5_1_1"/>
<dbReference type="InterPro" id="IPR050230">
    <property type="entry name" value="CALM/Myosin/TropC-like"/>
</dbReference>
<dbReference type="PANTHER" id="PTHR23048:SF59">
    <property type="entry name" value="EF-HAND SUPERFAMILY PROTEIN"/>
    <property type="match status" value="1"/>
</dbReference>
<evidence type="ECO:0000313" key="5">
    <source>
        <dbReference type="EMBL" id="KEZ39049.1"/>
    </source>
</evidence>
<dbReference type="RefSeq" id="XP_016638848.1">
    <property type="nucleotide sequence ID" value="XM_016784014.1"/>
</dbReference>
<comment type="caution">
    <text evidence="5">The sequence shown here is derived from an EMBL/GenBank/DDBJ whole genome shotgun (WGS) entry which is preliminary data.</text>
</comment>
<dbReference type="Gene3D" id="1.10.238.10">
    <property type="entry name" value="EF-hand"/>
    <property type="match status" value="1"/>
</dbReference>
<dbReference type="PANTHER" id="PTHR23048">
    <property type="entry name" value="MYOSIN LIGHT CHAIN 1, 3"/>
    <property type="match status" value="1"/>
</dbReference>
<protein>
    <recommendedName>
        <fullName evidence="1">Calmodulin</fullName>
    </recommendedName>
</protein>
<dbReference type="SUPFAM" id="SSF47473">
    <property type="entry name" value="EF-hand"/>
    <property type="match status" value="1"/>
</dbReference>
<proteinExistence type="predicted"/>
<dbReference type="InterPro" id="IPR011992">
    <property type="entry name" value="EF-hand-dom_pair"/>
</dbReference>
<evidence type="ECO:0000256" key="2">
    <source>
        <dbReference type="ARBA" id="ARBA00022737"/>
    </source>
</evidence>
<accession>A0A084FVD7</accession>
<dbReference type="GO" id="GO:0016460">
    <property type="term" value="C:myosin II complex"/>
    <property type="evidence" value="ECO:0007669"/>
    <property type="project" value="TreeGrafter"/>
</dbReference>
<dbReference type="KEGG" id="sapo:SAPIO_CDS10429"/>
<evidence type="ECO:0000256" key="3">
    <source>
        <dbReference type="ARBA" id="ARBA00022837"/>
    </source>
</evidence>
<keyword evidence="6" id="KW-1185">Reference proteome</keyword>
<reference evidence="5 6" key="1">
    <citation type="journal article" date="2014" name="Genome Announc.">
        <title>Draft genome sequence of the pathogenic fungus Scedosporium apiospermum.</title>
        <authorList>
            <person name="Vandeputte P."/>
            <person name="Ghamrawi S."/>
            <person name="Rechenmann M."/>
            <person name="Iltis A."/>
            <person name="Giraud S."/>
            <person name="Fleury M."/>
            <person name="Thornton C."/>
            <person name="Delhaes L."/>
            <person name="Meyer W."/>
            <person name="Papon N."/>
            <person name="Bouchara J.P."/>
        </authorList>
    </citation>
    <scope>NUCLEOTIDE SEQUENCE [LARGE SCALE GENOMIC DNA]</scope>
    <source>
        <strain evidence="5 6">IHEM 14462</strain>
    </source>
</reference>
<gene>
    <name evidence="5" type="ORF">SAPIO_CDS10429</name>
</gene>
<dbReference type="Proteomes" id="UP000028545">
    <property type="component" value="Unassembled WGS sequence"/>
</dbReference>
<feature type="region of interest" description="Disordered" evidence="4">
    <location>
        <begin position="1"/>
        <end position="35"/>
    </location>
</feature>
<dbReference type="GeneID" id="27719624"/>
<evidence type="ECO:0000313" key="6">
    <source>
        <dbReference type="Proteomes" id="UP000028545"/>
    </source>
</evidence>
<dbReference type="OrthoDB" id="26525at2759"/>
<dbReference type="EMBL" id="JOWA01000165">
    <property type="protein sequence ID" value="KEZ39049.1"/>
    <property type="molecule type" value="Genomic_DNA"/>
</dbReference>